<dbReference type="AlphaFoldDB" id="A0A943HSP1"/>
<dbReference type="EMBL" id="JAGZEE010000010">
    <property type="protein sequence ID" value="MBS5410755.1"/>
    <property type="molecule type" value="Genomic_DNA"/>
</dbReference>
<sequence>MTKEEHDRIDYLSKIFDDILDEMDNIKHIREVCIAATNYSFGLTDKLPNFRGKKKVALDKMKSFLPEYRGLLIRLVKEGRKDENK</sequence>
<comment type="caution">
    <text evidence="1">The sequence shown here is derived from an EMBL/GenBank/DDBJ whole genome shotgun (WGS) entry which is preliminary data.</text>
</comment>
<accession>A0A943HSP1</accession>
<evidence type="ECO:0000313" key="2">
    <source>
        <dbReference type="Proteomes" id="UP000782901"/>
    </source>
</evidence>
<proteinExistence type="predicted"/>
<organism evidence="1 2">
    <name type="scientific">Bacteroides thetaiotaomicron</name>
    <dbReference type="NCBI Taxonomy" id="818"/>
    <lineage>
        <taxon>Bacteria</taxon>
        <taxon>Pseudomonadati</taxon>
        <taxon>Bacteroidota</taxon>
        <taxon>Bacteroidia</taxon>
        <taxon>Bacteroidales</taxon>
        <taxon>Bacteroidaceae</taxon>
        <taxon>Bacteroides</taxon>
    </lineage>
</organism>
<dbReference type="Proteomes" id="UP000782901">
    <property type="component" value="Unassembled WGS sequence"/>
</dbReference>
<gene>
    <name evidence="1" type="ORF">KHY35_08575</name>
</gene>
<name>A0A943HSP1_BACT4</name>
<reference evidence="1" key="1">
    <citation type="submission" date="2021-02" db="EMBL/GenBank/DDBJ databases">
        <title>Infant gut strain persistence is associated with maternal origin, phylogeny, and functional potential including surface adhesion and iron acquisition.</title>
        <authorList>
            <person name="Lou Y.C."/>
        </authorList>
    </citation>
    <scope>NUCLEOTIDE SEQUENCE</scope>
    <source>
        <strain evidence="1">L3_082_243G1_dasL3_082_243G1_maxbin2.maxbin.015s ta_sub</strain>
    </source>
</reference>
<evidence type="ECO:0000313" key="1">
    <source>
        <dbReference type="EMBL" id="MBS5410755.1"/>
    </source>
</evidence>
<protein>
    <submittedName>
        <fullName evidence="1">Uncharacterized protein</fullName>
    </submittedName>
</protein>